<evidence type="ECO:0000313" key="2">
    <source>
        <dbReference type="EMBL" id="RHN50202.1"/>
    </source>
</evidence>
<name>A0A396HA64_MEDTR</name>
<dbReference type="AlphaFoldDB" id="A0A396HA64"/>
<keyword evidence="1" id="KW-0732">Signal</keyword>
<evidence type="ECO:0008006" key="4">
    <source>
        <dbReference type="Google" id="ProtNLM"/>
    </source>
</evidence>
<feature type="chain" id="PRO_5017358261" description="Transmembrane protein" evidence="1">
    <location>
        <begin position="19"/>
        <end position="43"/>
    </location>
</feature>
<dbReference type="Gramene" id="rna34465">
    <property type="protein sequence ID" value="RHN50202.1"/>
    <property type="gene ID" value="gene34465"/>
</dbReference>
<feature type="signal peptide" evidence="1">
    <location>
        <begin position="1"/>
        <end position="18"/>
    </location>
</feature>
<dbReference type="Proteomes" id="UP000265566">
    <property type="component" value="Chromosome 6"/>
</dbReference>
<evidence type="ECO:0000313" key="3">
    <source>
        <dbReference type="Proteomes" id="UP000265566"/>
    </source>
</evidence>
<organism evidence="2 3">
    <name type="scientific">Medicago truncatula</name>
    <name type="common">Barrel medic</name>
    <name type="synonym">Medicago tribuloides</name>
    <dbReference type="NCBI Taxonomy" id="3880"/>
    <lineage>
        <taxon>Eukaryota</taxon>
        <taxon>Viridiplantae</taxon>
        <taxon>Streptophyta</taxon>
        <taxon>Embryophyta</taxon>
        <taxon>Tracheophyta</taxon>
        <taxon>Spermatophyta</taxon>
        <taxon>Magnoliopsida</taxon>
        <taxon>eudicotyledons</taxon>
        <taxon>Gunneridae</taxon>
        <taxon>Pentapetalae</taxon>
        <taxon>rosids</taxon>
        <taxon>fabids</taxon>
        <taxon>Fabales</taxon>
        <taxon>Fabaceae</taxon>
        <taxon>Papilionoideae</taxon>
        <taxon>50 kb inversion clade</taxon>
        <taxon>NPAAA clade</taxon>
        <taxon>Hologalegina</taxon>
        <taxon>IRL clade</taxon>
        <taxon>Trifolieae</taxon>
        <taxon>Medicago</taxon>
    </lineage>
</organism>
<comment type="caution">
    <text evidence="2">The sequence shown here is derived from an EMBL/GenBank/DDBJ whole genome shotgun (WGS) entry which is preliminary data.</text>
</comment>
<reference evidence="3" key="1">
    <citation type="journal article" date="2018" name="Nat. Plants">
        <title>Whole-genome landscape of Medicago truncatula symbiotic genes.</title>
        <authorList>
            <person name="Pecrix Y."/>
            <person name="Staton S.E."/>
            <person name="Sallet E."/>
            <person name="Lelandais-Briere C."/>
            <person name="Moreau S."/>
            <person name="Carrere S."/>
            <person name="Blein T."/>
            <person name="Jardinaud M.F."/>
            <person name="Latrasse D."/>
            <person name="Zouine M."/>
            <person name="Zahm M."/>
            <person name="Kreplak J."/>
            <person name="Mayjonade B."/>
            <person name="Satge C."/>
            <person name="Perez M."/>
            <person name="Cauet S."/>
            <person name="Marande W."/>
            <person name="Chantry-Darmon C."/>
            <person name="Lopez-Roques C."/>
            <person name="Bouchez O."/>
            <person name="Berard A."/>
            <person name="Debelle F."/>
            <person name="Munos S."/>
            <person name="Bendahmane A."/>
            <person name="Berges H."/>
            <person name="Niebel A."/>
            <person name="Buitink J."/>
            <person name="Frugier F."/>
            <person name="Benhamed M."/>
            <person name="Crespi M."/>
            <person name="Gouzy J."/>
            <person name="Gamas P."/>
        </authorList>
    </citation>
    <scope>NUCLEOTIDE SEQUENCE [LARGE SCALE GENOMIC DNA]</scope>
    <source>
        <strain evidence="3">cv. Jemalong A17</strain>
    </source>
</reference>
<gene>
    <name evidence="2" type="ORF">MtrunA17_Chr6g0454891</name>
</gene>
<sequence>MKFLHFFSFFLSLQISDFSSLFLSSSRPLFLSSPNPPKIINSS</sequence>
<proteinExistence type="predicted"/>
<dbReference type="EMBL" id="PSQE01000006">
    <property type="protein sequence ID" value="RHN50202.1"/>
    <property type="molecule type" value="Genomic_DNA"/>
</dbReference>
<evidence type="ECO:0000256" key="1">
    <source>
        <dbReference type="SAM" id="SignalP"/>
    </source>
</evidence>
<protein>
    <recommendedName>
        <fullName evidence="4">Transmembrane protein</fullName>
    </recommendedName>
</protein>
<accession>A0A396HA64</accession>